<evidence type="ECO:0000259" key="1">
    <source>
        <dbReference type="PROSITE" id="PS50075"/>
    </source>
</evidence>
<proteinExistence type="predicted"/>
<evidence type="ECO:0000313" key="3">
    <source>
        <dbReference type="Proteomes" id="UP000292445"/>
    </source>
</evidence>
<dbReference type="PROSITE" id="PS50075">
    <property type="entry name" value="CARRIER"/>
    <property type="match status" value="1"/>
</dbReference>
<feature type="domain" description="Carrier" evidence="1">
    <location>
        <begin position="2"/>
        <end position="77"/>
    </location>
</feature>
<dbReference type="Pfam" id="PF00550">
    <property type="entry name" value="PP-binding"/>
    <property type="match status" value="1"/>
</dbReference>
<protein>
    <submittedName>
        <fullName evidence="2">Acyl carrier protein</fullName>
    </submittedName>
</protein>
<sequence>MQISHDEIREIIKNVASSVDVAKIDPNTKLREYGVDSLDFFDIVLQLQEKLGREISDEEVDELRTLNSIQSFFLKDSN</sequence>
<gene>
    <name evidence="2" type="ORF">EV675_2008</name>
</gene>
<name>A0A4Q7NM72_9BURK</name>
<comment type="caution">
    <text evidence="2">The sequence shown here is derived from an EMBL/GenBank/DDBJ whole genome shotgun (WGS) entry which is preliminary data.</text>
</comment>
<dbReference type="SUPFAM" id="SSF47336">
    <property type="entry name" value="ACP-like"/>
    <property type="match status" value="1"/>
</dbReference>
<dbReference type="AlphaFoldDB" id="A0A4Q7NM72"/>
<dbReference type="RefSeq" id="WP_130357111.1">
    <property type="nucleotide sequence ID" value="NZ_SGXC01000001.1"/>
</dbReference>
<dbReference type="Proteomes" id="UP000292445">
    <property type="component" value="Unassembled WGS sequence"/>
</dbReference>
<dbReference type="OrthoDB" id="7063706at2"/>
<dbReference type="EMBL" id="SGXC01000001">
    <property type="protein sequence ID" value="RZS85976.1"/>
    <property type="molecule type" value="Genomic_DNA"/>
</dbReference>
<keyword evidence="3" id="KW-1185">Reference proteome</keyword>
<dbReference type="InterPro" id="IPR009081">
    <property type="entry name" value="PP-bd_ACP"/>
</dbReference>
<dbReference type="Gene3D" id="1.10.1200.10">
    <property type="entry name" value="ACP-like"/>
    <property type="match status" value="1"/>
</dbReference>
<dbReference type="InterPro" id="IPR036736">
    <property type="entry name" value="ACP-like_sf"/>
</dbReference>
<accession>A0A4Q7NM72</accession>
<evidence type="ECO:0000313" key="2">
    <source>
        <dbReference type="EMBL" id="RZS85976.1"/>
    </source>
</evidence>
<organism evidence="2 3">
    <name type="scientific">Pigmentiphaga kullae</name>
    <dbReference type="NCBI Taxonomy" id="151784"/>
    <lineage>
        <taxon>Bacteria</taxon>
        <taxon>Pseudomonadati</taxon>
        <taxon>Pseudomonadota</taxon>
        <taxon>Betaproteobacteria</taxon>
        <taxon>Burkholderiales</taxon>
        <taxon>Alcaligenaceae</taxon>
        <taxon>Pigmentiphaga</taxon>
    </lineage>
</organism>
<reference evidence="2 3" key="1">
    <citation type="submission" date="2019-02" db="EMBL/GenBank/DDBJ databases">
        <title>Genomic Encyclopedia of Type Strains, Phase IV (KMG-IV): sequencing the most valuable type-strain genomes for metagenomic binning, comparative biology and taxonomic classification.</title>
        <authorList>
            <person name="Goeker M."/>
        </authorList>
    </citation>
    <scope>NUCLEOTIDE SEQUENCE [LARGE SCALE GENOMIC DNA]</scope>
    <source>
        <strain evidence="2 3">K24</strain>
    </source>
</reference>